<sequence>MTLSAGNTFAGYVVQCHLGRGGMSEVYRVTNPTSGRTEALKILEPEIAFDGAARARFQREFDIAHTLHHPNLVSMYSDGLTDDVPWLTMQFVDGPSASTLIPLLGARPDLNAVIDVVDQIADGLDYAHGRDVLHRDVKPGNILVESTPSLAVLTDFGVAYLLDDSRPLVRKGRILSTIPYAAPELLQGQQLLPATDQYALACTLVELLTGRTPFPYSTTFAIAHAHIASTPPLLTKRAPWLPPAINAIVGKALAKDPTDRYRTCGEFIDLAAAVLESTSDEVAGRTPLGFRRWLRTRMASGH</sequence>
<accession>A0A5A7S4F0</accession>
<proteinExistence type="predicted"/>
<dbReference type="InterPro" id="IPR000719">
    <property type="entry name" value="Prot_kinase_dom"/>
</dbReference>
<dbReference type="RefSeq" id="WP_149432179.1">
    <property type="nucleotide sequence ID" value="NZ_VLNY01000012.1"/>
</dbReference>
<feature type="domain" description="Protein kinase" evidence="7">
    <location>
        <begin position="12"/>
        <end position="275"/>
    </location>
</feature>
<keyword evidence="3" id="KW-0808">Transferase</keyword>
<gene>
    <name evidence="8" type="ORF">FOY51_20775</name>
</gene>
<dbReference type="CDD" id="cd14014">
    <property type="entry name" value="STKc_PknB_like"/>
    <property type="match status" value="1"/>
</dbReference>
<dbReference type="PANTHER" id="PTHR43289:SF6">
    <property type="entry name" value="SERINE_THREONINE-PROTEIN KINASE NEKL-3"/>
    <property type="match status" value="1"/>
</dbReference>
<evidence type="ECO:0000256" key="3">
    <source>
        <dbReference type="ARBA" id="ARBA00022679"/>
    </source>
</evidence>
<evidence type="ECO:0000256" key="5">
    <source>
        <dbReference type="ARBA" id="ARBA00022777"/>
    </source>
</evidence>
<dbReference type="AlphaFoldDB" id="A0A5A7S4F0"/>
<evidence type="ECO:0000313" key="9">
    <source>
        <dbReference type="Proteomes" id="UP000322244"/>
    </source>
</evidence>
<name>A0A5A7S4F0_9NOCA</name>
<keyword evidence="5 8" id="KW-0418">Kinase</keyword>
<keyword evidence="4" id="KW-0547">Nucleotide-binding</keyword>
<evidence type="ECO:0000256" key="4">
    <source>
        <dbReference type="ARBA" id="ARBA00022741"/>
    </source>
</evidence>
<dbReference type="SMART" id="SM00220">
    <property type="entry name" value="S_TKc"/>
    <property type="match status" value="1"/>
</dbReference>
<evidence type="ECO:0000256" key="6">
    <source>
        <dbReference type="ARBA" id="ARBA00022840"/>
    </source>
</evidence>
<dbReference type="PROSITE" id="PS00108">
    <property type="entry name" value="PROTEIN_KINASE_ST"/>
    <property type="match status" value="1"/>
</dbReference>
<dbReference type="Proteomes" id="UP000322244">
    <property type="component" value="Unassembled WGS sequence"/>
</dbReference>
<dbReference type="PROSITE" id="PS50011">
    <property type="entry name" value="PROTEIN_KINASE_DOM"/>
    <property type="match status" value="1"/>
</dbReference>
<keyword evidence="6" id="KW-0067">ATP-binding</keyword>
<evidence type="ECO:0000256" key="2">
    <source>
        <dbReference type="ARBA" id="ARBA00022527"/>
    </source>
</evidence>
<keyword evidence="9" id="KW-1185">Reference proteome</keyword>
<dbReference type="Gene3D" id="1.10.510.10">
    <property type="entry name" value="Transferase(Phosphotransferase) domain 1"/>
    <property type="match status" value="1"/>
</dbReference>
<evidence type="ECO:0000259" key="7">
    <source>
        <dbReference type="PROSITE" id="PS50011"/>
    </source>
</evidence>
<dbReference type="Pfam" id="PF00069">
    <property type="entry name" value="Pkinase"/>
    <property type="match status" value="1"/>
</dbReference>
<dbReference type="Gene3D" id="3.30.200.20">
    <property type="entry name" value="Phosphorylase Kinase, domain 1"/>
    <property type="match status" value="1"/>
</dbReference>
<organism evidence="8 9">
    <name type="scientific">Antrihabitans cavernicola</name>
    <dbReference type="NCBI Taxonomy" id="2495913"/>
    <lineage>
        <taxon>Bacteria</taxon>
        <taxon>Bacillati</taxon>
        <taxon>Actinomycetota</taxon>
        <taxon>Actinomycetes</taxon>
        <taxon>Mycobacteriales</taxon>
        <taxon>Nocardiaceae</taxon>
        <taxon>Antrihabitans</taxon>
    </lineage>
</organism>
<dbReference type="GO" id="GO:0004674">
    <property type="term" value="F:protein serine/threonine kinase activity"/>
    <property type="evidence" value="ECO:0007669"/>
    <property type="project" value="UniProtKB-KW"/>
</dbReference>
<evidence type="ECO:0000313" key="8">
    <source>
        <dbReference type="EMBL" id="KAA0021060.1"/>
    </source>
</evidence>
<reference evidence="8 9" key="1">
    <citation type="submission" date="2019-07" db="EMBL/GenBank/DDBJ databases">
        <title>Rhodococcus cavernicolus sp. nov., isolated from a cave.</title>
        <authorList>
            <person name="Lee S.D."/>
        </authorList>
    </citation>
    <scope>NUCLEOTIDE SEQUENCE [LARGE SCALE GENOMIC DNA]</scope>
    <source>
        <strain evidence="8 9">C1-24</strain>
    </source>
</reference>
<protein>
    <recommendedName>
        <fullName evidence="1">non-specific serine/threonine protein kinase</fullName>
        <ecNumber evidence="1">2.7.11.1</ecNumber>
    </recommendedName>
</protein>
<dbReference type="PANTHER" id="PTHR43289">
    <property type="entry name" value="MITOGEN-ACTIVATED PROTEIN KINASE KINASE KINASE 20-RELATED"/>
    <property type="match status" value="1"/>
</dbReference>
<dbReference type="SUPFAM" id="SSF56112">
    <property type="entry name" value="Protein kinase-like (PK-like)"/>
    <property type="match status" value="1"/>
</dbReference>
<dbReference type="InterPro" id="IPR008271">
    <property type="entry name" value="Ser/Thr_kinase_AS"/>
</dbReference>
<dbReference type="InterPro" id="IPR011009">
    <property type="entry name" value="Kinase-like_dom_sf"/>
</dbReference>
<dbReference type="OrthoDB" id="9762169at2"/>
<dbReference type="EMBL" id="VLNY01000012">
    <property type="protein sequence ID" value="KAA0021060.1"/>
    <property type="molecule type" value="Genomic_DNA"/>
</dbReference>
<dbReference type="GO" id="GO:0005524">
    <property type="term" value="F:ATP binding"/>
    <property type="evidence" value="ECO:0007669"/>
    <property type="project" value="UniProtKB-KW"/>
</dbReference>
<keyword evidence="2 8" id="KW-0723">Serine/threonine-protein kinase</keyword>
<comment type="caution">
    <text evidence="8">The sequence shown here is derived from an EMBL/GenBank/DDBJ whole genome shotgun (WGS) entry which is preliminary data.</text>
</comment>
<evidence type="ECO:0000256" key="1">
    <source>
        <dbReference type="ARBA" id="ARBA00012513"/>
    </source>
</evidence>
<dbReference type="EC" id="2.7.11.1" evidence="1"/>